<dbReference type="EMBL" id="VYUY01000012">
    <property type="protein sequence ID" value="KAA9132993.1"/>
    <property type="molecule type" value="Genomic_DNA"/>
</dbReference>
<comment type="caution">
    <text evidence="10">The sequence shown here is derived from an EMBL/GenBank/DDBJ whole genome shotgun (WGS) entry which is preliminary data.</text>
</comment>
<keyword evidence="2" id="KW-0436">Ligase</keyword>
<feature type="domain" description="Lipoyl-binding" evidence="7">
    <location>
        <begin position="564"/>
        <end position="640"/>
    </location>
</feature>
<evidence type="ECO:0000259" key="8">
    <source>
        <dbReference type="PROSITE" id="PS50975"/>
    </source>
</evidence>
<dbReference type="SMART" id="SM00878">
    <property type="entry name" value="Biotin_carb_C"/>
    <property type="match status" value="1"/>
</dbReference>
<evidence type="ECO:0000256" key="6">
    <source>
        <dbReference type="PROSITE-ProRule" id="PRU00409"/>
    </source>
</evidence>
<dbReference type="InterPro" id="IPR011054">
    <property type="entry name" value="Rudment_hybrid_motif"/>
</dbReference>
<evidence type="ECO:0000256" key="5">
    <source>
        <dbReference type="ARBA" id="ARBA00023267"/>
    </source>
</evidence>
<gene>
    <name evidence="10" type="ORF">F6B40_09855</name>
</gene>
<name>A0A5N0TD23_9MICO</name>
<dbReference type="Pfam" id="PF00364">
    <property type="entry name" value="Biotin_lipoyl"/>
    <property type="match status" value="1"/>
</dbReference>
<dbReference type="InterPro" id="IPR011764">
    <property type="entry name" value="Biotin_carboxylation_dom"/>
</dbReference>
<dbReference type="InterPro" id="IPR016185">
    <property type="entry name" value="PreATP-grasp_dom_sf"/>
</dbReference>
<dbReference type="Proteomes" id="UP000326838">
    <property type="component" value="Unassembled WGS sequence"/>
</dbReference>
<dbReference type="PROSITE" id="PS00867">
    <property type="entry name" value="CPSASE_2"/>
    <property type="match status" value="1"/>
</dbReference>
<keyword evidence="3 6" id="KW-0547">Nucleotide-binding</keyword>
<dbReference type="PROSITE" id="PS00188">
    <property type="entry name" value="BIOTIN"/>
    <property type="match status" value="1"/>
</dbReference>
<reference evidence="11" key="1">
    <citation type="submission" date="2019-09" db="EMBL/GenBank/DDBJ databases">
        <title>Mumia zhuanghuii sp. nov. isolated from the intestinal contents of plateau pika (Ochotona curzoniae) in the Qinghai-Tibet plateau of China.</title>
        <authorList>
            <person name="Tian Z."/>
        </authorList>
    </citation>
    <scope>NUCLEOTIDE SEQUENCE [LARGE SCALE GENOMIC DNA]</scope>
    <source>
        <strain evidence="11">L-033</strain>
    </source>
</reference>
<organism evidence="10 11">
    <name type="scientific">Microbacterium caowuchunii</name>
    <dbReference type="NCBI Taxonomy" id="2614638"/>
    <lineage>
        <taxon>Bacteria</taxon>
        <taxon>Bacillati</taxon>
        <taxon>Actinomycetota</taxon>
        <taxon>Actinomycetes</taxon>
        <taxon>Micrococcales</taxon>
        <taxon>Microbacteriaceae</taxon>
        <taxon>Microbacterium</taxon>
    </lineage>
</organism>
<dbReference type="PROSITE" id="PS00866">
    <property type="entry name" value="CPSASE_1"/>
    <property type="match status" value="1"/>
</dbReference>
<dbReference type="InterPro" id="IPR001882">
    <property type="entry name" value="Biotin_BS"/>
</dbReference>
<dbReference type="SUPFAM" id="SSF52440">
    <property type="entry name" value="PreATP-grasp domain"/>
    <property type="match status" value="1"/>
</dbReference>
<dbReference type="InterPro" id="IPR048429">
    <property type="entry name" value="MCC_alpha_BT"/>
</dbReference>
<evidence type="ECO:0000256" key="1">
    <source>
        <dbReference type="ARBA" id="ARBA00001953"/>
    </source>
</evidence>
<dbReference type="SUPFAM" id="SSF51230">
    <property type="entry name" value="Single hybrid motif"/>
    <property type="match status" value="1"/>
</dbReference>
<keyword evidence="11" id="KW-1185">Reference proteome</keyword>
<dbReference type="PROSITE" id="PS50975">
    <property type="entry name" value="ATP_GRASP"/>
    <property type="match status" value="1"/>
</dbReference>
<dbReference type="GO" id="GO:0005524">
    <property type="term" value="F:ATP binding"/>
    <property type="evidence" value="ECO:0007669"/>
    <property type="project" value="UniProtKB-UniRule"/>
</dbReference>
<evidence type="ECO:0000259" key="7">
    <source>
        <dbReference type="PROSITE" id="PS50968"/>
    </source>
</evidence>
<dbReference type="GO" id="GO:0046872">
    <property type="term" value="F:metal ion binding"/>
    <property type="evidence" value="ECO:0007669"/>
    <property type="project" value="InterPro"/>
</dbReference>
<dbReference type="InterPro" id="IPR011053">
    <property type="entry name" value="Single_hybrid_motif"/>
</dbReference>
<dbReference type="Pfam" id="PF21139">
    <property type="entry name" value="BT_MCC_alpha"/>
    <property type="match status" value="1"/>
</dbReference>
<dbReference type="InterPro" id="IPR005482">
    <property type="entry name" value="Biotin_COase_C"/>
</dbReference>
<accession>A0A5N0TD23</accession>
<feature type="domain" description="Biotin carboxylation" evidence="9">
    <location>
        <begin position="2"/>
        <end position="439"/>
    </location>
</feature>
<dbReference type="InterPro" id="IPR005481">
    <property type="entry name" value="BC-like_N"/>
</dbReference>
<dbReference type="GO" id="GO:0016874">
    <property type="term" value="F:ligase activity"/>
    <property type="evidence" value="ECO:0007669"/>
    <property type="project" value="UniProtKB-KW"/>
</dbReference>
<evidence type="ECO:0000256" key="3">
    <source>
        <dbReference type="ARBA" id="ARBA00022741"/>
    </source>
</evidence>
<dbReference type="InterPro" id="IPR000089">
    <property type="entry name" value="Biotin_lipoyl"/>
</dbReference>
<dbReference type="Pfam" id="PF02785">
    <property type="entry name" value="Biotin_carb_C"/>
    <property type="match status" value="1"/>
</dbReference>
<proteinExistence type="predicted"/>
<evidence type="ECO:0000259" key="9">
    <source>
        <dbReference type="PROSITE" id="PS50979"/>
    </source>
</evidence>
<dbReference type="PANTHER" id="PTHR18866">
    <property type="entry name" value="CARBOXYLASE:PYRUVATE/ACETYL-COA/PROPIONYL-COA CARBOXYLASE"/>
    <property type="match status" value="1"/>
</dbReference>
<dbReference type="RefSeq" id="WP_150893534.1">
    <property type="nucleotide sequence ID" value="NZ_VYUY01000012.1"/>
</dbReference>
<dbReference type="InterPro" id="IPR011761">
    <property type="entry name" value="ATP-grasp"/>
</dbReference>
<dbReference type="FunFam" id="3.40.50.20:FF:000010">
    <property type="entry name" value="Propionyl-CoA carboxylase subunit alpha"/>
    <property type="match status" value="1"/>
</dbReference>
<dbReference type="SUPFAM" id="SSF51246">
    <property type="entry name" value="Rudiment single hybrid motif"/>
    <property type="match status" value="1"/>
</dbReference>
<evidence type="ECO:0000313" key="10">
    <source>
        <dbReference type="EMBL" id="KAA9132993.1"/>
    </source>
</evidence>
<dbReference type="Pfam" id="PF02786">
    <property type="entry name" value="CPSase_L_D2"/>
    <property type="match status" value="1"/>
</dbReference>
<sequence>MSFTTLLIANRGEIALRIIRAARSRGLRTVAVYSDADRGAPHVRAADTAVRLGPAPATESYLNIPAILAAARATGAEAVHPGYGFLSERAGFAQAVQDAGLVWVGPGPEVIEAMGRKDAARELAVRAGVPVIPSVPAVADGAGTDGSAFPVLIKAASGGGGKGMRIVHRAADLPDALQAAEREALSSFGDGTLLVERYLPHGRHVEVQILADAHGGIVHLFERDCSTQRRHQKVIEEAPAPTISAEVRERLTTASIALAREVGYVNAGTMEFLVAGDEIFFLEMNTRIQVEHPVTELITGRDLVALQLAIAAGERLPFTQDDIRMSGHAMEARVYAEDPFHGYLPQAGRVTALRWAEGARVDTALEVGQDVGTAYDPMLAKVIVHGPTREHARRALADALAGSAVIGVTTNLGFLRALAESPRFRDADIDTSFLDATPDAVAAPESGTAAVFAAWALAASRPRSPHPFGIADGWRMGWPAEAWTSALVIDGEPTRVSVAAADGLVTIGRQRHTVRQVREGGGLLDLELDGIVRRSVVQSSADAVRVAYLGHTHVFALPARRDRAEAAAVSDGAVLSPMPGVVLRTLAAVGDLVEAGTALGIIEAMKMELTLTAPLAGRLEEVAVVAGQQVKLGDRLFQVGAEDD</sequence>
<evidence type="ECO:0000256" key="4">
    <source>
        <dbReference type="ARBA" id="ARBA00022840"/>
    </source>
</evidence>
<dbReference type="Gene3D" id="3.30.470.20">
    <property type="entry name" value="ATP-grasp fold, B domain"/>
    <property type="match status" value="1"/>
</dbReference>
<dbReference type="InterPro" id="IPR005479">
    <property type="entry name" value="CPAse_ATP-bd"/>
</dbReference>
<dbReference type="PROSITE" id="PS50968">
    <property type="entry name" value="BIOTINYL_LIPOYL"/>
    <property type="match status" value="1"/>
</dbReference>
<dbReference type="Pfam" id="PF00289">
    <property type="entry name" value="Biotin_carb_N"/>
    <property type="match status" value="1"/>
</dbReference>
<dbReference type="PROSITE" id="PS50979">
    <property type="entry name" value="BC"/>
    <property type="match status" value="1"/>
</dbReference>
<dbReference type="Gene3D" id="2.40.50.100">
    <property type="match status" value="1"/>
</dbReference>
<keyword evidence="5" id="KW-0092">Biotin</keyword>
<dbReference type="AlphaFoldDB" id="A0A5N0TD23"/>
<feature type="domain" description="ATP-grasp" evidence="8">
    <location>
        <begin position="121"/>
        <end position="312"/>
    </location>
</feature>
<dbReference type="PANTHER" id="PTHR18866:SF126">
    <property type="entry name" value="BIOTIN CARBOXYLASE"/>
    <property type="match status" value="1"/>
</dbReference>
<dbReference type="InterPro" id="IPR050856">
    <property type="entry name" value="Biotin_carboxylase_complex"/>
</dbReference>
<protein>
    <submittedName>
        <fullName evidence="10">ATP-grasp domain-containing protein</fullName>
    </submittedName>
</protein>
<keyword evidence="4 6" id="KW-0067">ATP-binding</keyword>
<evidence type="ECO:0000256" key="2">
    <source>
        <dbReference type="ARBA" id="ARBA00022598"/>
    </source>
</evidence>
<dbReference type="SUPFAM" id="SSF56059">
    <property type="entry name" value="Glutathione synthetase ATP-binding domain-like"/>
    <property type="match status" value="1"/>
</dbReference>
<evidence type="ECO:0000313" key="11">
    <source>
        <dbReference type="Proteomes" id="UP000326838"/>
    </source>
</evidence>
<comment type="cofactor">
    <cofactor evidence="1">
        <name>biotin</name>
        <dbReference type="ChEBI" id="CHEBI:57586"/>
    </cofactor>
</comment>
<dbReference type="CDD" id="cd06850">
    <property type="entry name" value="biotinyl_domain"/>
    <property type="match status" value="1"/>
</dbReference>